<keyword evidence="2" id="KW-1185">Reference proteome</keyword>
<protein>
    <submittedName>
        <fullName evidence="1">2-dehydro-3-deoxygalactonokinase</fullName>
    </submittedName>
</protein>
<dbReference type="Gene3D" id="3.30.420.310">
    <property type="entry name" value="2-keto-3-deoxy-galactonokinase, C-terminal domain"/>
    <property type="match status" value="1"/>
</dbReference>
<dbReference type="InterPro" id="IPR042257">
    <property type="entry name" value="DGOK_C"/>
</dbReference>
<evidence type="ECO:0000313" key="1">
    <source>
        <dbReference type="EMBL" id="MFD1881795.1"/>
    </source>
</evidence>
<gene>
    <name evidence="1" type="ORF">ACFSCT_08720</name>
</gene>
<sequence length="307" mass="32344">MVDAPRPEWLAVDWGTSRLRVWAMAGDHVLEARASDQGMGGLGRDGFEPALLALTEGWLPATGQIPVIACGMVGARTGWAEADYRAIPCTPLDPAAAARPAVRDPRLSVLILPGLSQAEPPDVMRGEETQIAGFLARHPDHDGTLCLPGTHSKWVRLAGGKVTSFRTFMTGELYALLSRQSVLRLSIGEAEPDAAAFATAAAHPGAMVEHLFPLRAASLLNGATPEVTAGRLSGLLIGAEVAAARDFWHDRRVTLIGAPGISALYAQALATHRAAATQMDGAELVLDGLRAARRALSTDATGKDAMR</sequence>
<dbReference type="Pfam" id="PF05035">
    <property type="entry name" value="DGOK"/>
    <property type="match status" value="1"/>
</dbReference>
<dbReference type="Gene3D" id="3.30.420.300">
    <property type="entry name" value="2-keto-3-deoxy-galactonokinase, substrate binding domain"/>
    <property type="match status" value="1"/>
</dbReference>
<dbReference type="InterPro" id="IPR042258">
    <property type="entry name" value="DGOK_N"/>
</dbReference>
<accession>A0ABW4R716</accession>
<dbReference type="InterPro" id="IPR007729">
    <property type="entry name" value="DGOK"/>
</dbReference>
<dbReference type="Proteomes" id="UP001597213">
    <property type="component" value="Unassembled WGS sequence"/>
</dbReference>
<dbReference type="RefSeq" id="WP_379141945.1">
    <property type="nucleotide sequence ID" value="NZ_JBHUEN010000021.1"/>
</dbReference>
<dbReference type="EMBL" id="JBHUEN010000021">
    <property type="protein sequence ID" value="MFD1881795.1"/>
    <property type="molecule type" value="Genomic_DNA"/>
</dbReference>
<name>A0ABW4R716_9RHOB</name>
<organism evidence="1 2">
    <name type="scientific">Paracoccus pacificus</name>
    <dbReference type="NCBI Taxonomy" id="1463598"/>
    <lineage>
        <taxon>Bacteria</taxon>
        <taxon>Pseudomonadati</taxon>
        <taxon>Pseudomonadota</taxon>
        <taxon>Alphaproteobacteria</taxon>
        <taxon>Rhodobacterales</taxon>
        <taxon>Paracoccaceae</taxon>
        <taxon>Paracoccus</taxon>
    </lineage>
</organism>
<reference evidence="2" key="1">
    <citation type="journal article" date="2019" name="Int. J. Syst. Evol. Microbiol.">
        <title>The Global Catalogue of Microorganisms (GCM) 10K type strain sequencing project: providing services to taxonomists for standard genome sequencing and annotation.</title>
        <authorList>
            <consortium name="The Broad Institute Genomics Platform"/>
            <consortium name="The Broad Institute Genome Sequencing Center for Infectious Disease"/>
            <person name="Wu L."/>
            <person name="Ma J."/>
        </authorList>
    </citation>
    <scope>NUCLEOTIDE SEQUENCE [LARGE SCALE GENOMIC DNA]</scope>
    <source>
        <strain evidence="2">CCUG 56029</strain>
    </source>
</reference>
<comment type="caution">
    <text evidence="1">The sequence shown here is derived from an EMBL/GenBank/DDBJ whole genome shotgun (WGS) entry which is preliminary data.</text>
</comment>
<evidence type="ECO:0000313" key="2">
    <source>
        <dbReference type="Proteomes" id="UP001597213"/>
    </source>
</evidence>
<proteinExistence type="predicted"/>